<feature type="compositionally biased region" description="Basic residues" evidence="1">
    <location>
        <begin position="593"/>
        <end position="610"/>
    </location>
</feature>
<feature type="compositionally biased region" description="Low complexity" evidence="1">
    <location>
        <begin position="627"/>
        <end position="645"/>
    </location>
</feature>
<feature type="compositionally biased region" description="Low complexity" evidence="1">
    <location>
        <begin position="207"/>
        <end position="225"/>
    </location>
</feature>
<name>A0A813FR24_POLGL</name>
<proteinExistence type="predicted"/>
<reference evidence="2" key="1">
    <citation type="submission" date="2021-02" db="EMBL/GenBank/DDBJ databases">
        <authorList>
            <person name="Dougan E. K."/>
            <person name="Rhodes N."/>
            <person name="Thang M."/>
            <person name="Chan C."/>
        </authorList>
    </citation>
    <scope>NUCLEOTIDE SEQUENCE</scope>
</reference>
<dbReference type="PANTHER" id="PTHR34348">
    <property type="entry name" value="SURFEIT LOCUS PROTEIN 2"/>
    <property type="match status" value="1"/>
</dbReference>
<dbReference type="PANTHER" id="PTHR34348:SF1">
    <property type="entry name" value="SURFEIT LOCUS PROTEIN 2"/>
    <property type="match status" value="1"/>
</dbReference>
<feature type="region of interest" description="Disordered" evidence="1">
    <location>
        <begin position="200"/>
        <end position="228"/>
    </location>
</feature>
<accession>A0A813FR24</accession>
<dbReference type="EMBL" id="CAJNNV010025971">
    <property type="protein sequence ID" value="CAE8616813.1"/>
    <property type="molecule type" value="Genomic_DNA"/>
</dbReference>
<comment type="caution">
    <text evidence="2">The sequence shown here is derived from an EMBL/GenBank/DDBJ whole genome shotgun (WGS) entry which is preliminary data.</text>
</comment>
<feature type="region of interest" description="Disordered" evidence="1">
    <location>
        <begin position="563"/>
        <end position="664"/>
    </location>
</feature>
<evidence type="ECO:0000313" key="2">
    <source>
        <dbReference type="EMBL" id="CAE8616813.1"/>
    </source>
</evidence>
<evidence type="ECO:0000256" key="1">
    <source>
        <dbReference type="SAM" id="MobiDB-lite"/>
    </source>
</evidence>
<protein>
    <submittedName>
        <fullName evidence="2">Uncharacterized protein</fullName>
    </submittedName>
</protein>
<organism evidence="2 3">
    <name type="scientific">Polarella glacialis</name>
    <name type="common">Dinoflagellate</name>
    <dbReference type="NCBI Taxonomy" id="89957"/>
    <lineage>
        <taxon>Eukaryota</taxon>
        <taxon>Sar</taxon>
        <taxon>Alveolata</taxon>
        <taxon>Dinophyceae</taxon>
        <taxon>Suessiales</taxon>
        <taxon>Suessiaceae</taxon>
        <taxon>Polarella</taxon>
    </lineage>
</organism>
<gene>
    <name evidence="2" type="ORF">PGLA1383_LOCUS34484</name>
</gene>
<evidence type="ECO:0000313" key="3">
    <source>
        <dbReference type="Proteomes" id="UP000654075"/>
    </source>
</evidence>
<dbReference type="Proteomes" id="UP000654075">
    <property type="component" value="Unassembled WGS sequence"/>
</dbReference>
<dbReference type="InterPro" id="IPR008833">
    <property type="entry name" value="Surf2"/>
</dbReference>
<feature type="compositionally biased region" description="Basic residues" evidence="1">
    <location>
        <begin position="647"/>
        <end position="664"/>
    </location>
</feature>
<dbReference type="Pfam" id="PF05477">
    <property type="entry name" value="SURF2"/>
    <property type="match status" value="1"/>
</dbReference>
<keyword evidence="3" id="KW-1185">Reference proteome</keyword>
<sequence length="664" mass="71781">MLSGKREVEVELRRRIASLARQLPSALADPRPEVYPKLLSDLRAATLGHQGSRLLLRWLGVGLPGDSFARRANLIIRNAGAPVSMGEAEVTHCFAEWQVGNKWDDAALQGALLRRNGQPEVTAEVAAQAPTTTTTTAAAATTTTTAAAAKTTAAATTTTMIRPVRLTDASYFVDRRLCSEFQVLRELSLKLKLLPEVTPEETSWKDNNYNNNYNKNNNNNNSNNNAATHDLHGQVSLMISRPPCVSCVGALLQFRRLFPNVHLSAGFAAPNLDTGRSATAKDAVHDGAADVNVQDAMLVTLLALLSFLALGAGVRGGRAFGLGRAGADGRRGQDLGPSSALPEENSMTAKVTKCGGVQCCGSGYNKPVSNDFSHTYGRRHWLVQPLAPLALWDVIEPFLRLMAIASSLRIGELLPSEAEEEALSALVAKDEDLEFKTDGSGKVHVKSTKHDMPPRLQVVQGYIDGARYKKAREWYNYDFGKFEPLIVPHEKQKKFLYCTVTGTTLPMDPKKVEGHTNSKRYKELLKVIEERRVKKLDSAEKKHQFRLKNKAAFAGAAKAKAKAGGLKKKTPLASKDGSKGVDAGKTLGEGQVKGKKRPERSQMLRRKKGFKAGEDSQPKGESKARMAGRAAASGLQAPAAPAAGGSKKPKVVGKTLKRKAQAKS</sequence>
<feature type="compositionally biased region" description="Basic and acidic residues" evidence="1">
    <location>
        <begin position="611"/>
        <end position="624"/>
    </location>
</feature>
<dbReference type="AlphaFoldDB" id="A0A813FR24"/>